<dbReference type="Bgee" id="ENSNBRG00000023546">
    <property type="expression patterns" value="Expressed in testis and 7 other cell types or tissues"/>
</dbReference>
<feature type="region of interest" description="Disordered" evidence="1">
    <location>
        <begin position="1"/>
        <end position="99"/>
    </location>
</feature>
<reference evidence="2" key="2">
    <citation type="submission" date="2025-09" db="UniProtKB">
        <authorList>
            <consortium name="Ensembl"/>
        </authorList>
    </citation>
    <scope>IDENTIFICATION</scope>
</reference>
<dbReference type="OMA" id="KEVWPER"/>
<dbReference type="GeneTree" id="ENSGT00940000178941"/>
<evidence type="ECO:0000313" key="3">
    <source>
        <dbReference type="Proteomes" id="UP000261580"/>
    </source>
</evidence>
<keyword evidence="3" id="KW-1185">Reference proteome</keyword>
<feature type="compositionally biased region" description="Low complexity" evidence="1">
    <location>
        <begin position="67"/>
        <end position="88"/>
    </location>
</feature>
<organism evidence="2 3">
    <name type="scientific">Neolamprologus brichardi</name>
    <name type="common">Fairy cichlid</name>
    <name type="synonym">Lamprologus brichardi</name>
    <dbReference type="NCBI Taxonomy" id="32507"/>
    <lineage>
        <taxon>Eukaryota</taxon>
        <taxon>Metazoa</taxon>
        <taxon>Chordata</taxon>
        <taxon>Craniata</taxon>
        <taxon>Vertebrata</taxon>
        <taxon>Euteleostomi</taxon>
        <taxon>Actinopterygii</taxon>
        <taxon>Neopterygii</taxon>
        <taxon>Teleostei</taxon>
        <taxon>Neoteleostei</taxon>
        <taxon>Acanthomorphata</taxon>
        <taxon>Ovalentaria</taxon>
        <taxon>Cichlomorphae</taxon>
        <taxon>Cichliformes</taxon>
        <taxon>Cichlidae</taxon>
        <taxon>African cichlids</taxon>
        <taxon>Pseudocrenilabrinae</taxon>
        <taxon>Lamprologini</taxon>
        <taxon>Neolamprologus</taxon>
    </lineage>
</organism>
<dbReference type="Ensembl" id="ENSNBRT00000031762.1">
    <property type="protein sequence ID" value="ENSNBRP00000030974.1"/>
    <property type="gene ID" value="ENSNBRG00000023546.1"/>
</dbReference>
<evidence type="ECO:0000313" key="2">
    <source>
        <dbReference type="Ensembl" id="ENSNBRP00000030974.1"/>
    </source>
</evidence>
<sequence length="155" mass="17343">KKKKKPLHPCPLHSQVRQWIADRVTGNSSPGSPSTFSYPGSSTTPDWSTPRRERSSPLRGPHGKFVSPSSLGAYSSSSSPPDQGSSQRSRSERHTDMAELAKHEADIEHRTQALKREGFWSMKRLTRLTEPPRRCSGSRLTLLKRGGGREAWPER</sequence>
<dbReference type="STRING" id="32507.ENSNBRP00000030974"/>
<reference evidence="2" key="1">
    <citation type="submission" date="2025-08" db="UniProtKB">
        <authorList>
            <consortium name="Ensembl"/>
        </authorList>
    </citation>
    <scope>IDENTIFICATION</scope>
</reference>
<evidence type="ECO:0000256" key="1">
    <source>
        <dbReference type="SAM" id="MobiDB-lite"/>
    </source>
</evidence>
<protein>
    <submittedName>
        <fullName evidence="2">Uncharacterized protein</fullName>
    </submittedName>
</protein>
<proteinExistence type="predicted"/>
<name>A0A3Q4NAA8_NEOBR</name>
<accession>A0A3Q4NAA8</accession>
<dbReference type="AlphaFoldDB" id="A0A3Q4NAA8"/>
<feature type="compositionally biased region" description="Basic and acidic residues" evidence="1">
    <location>
        <begin position="89"/>
        <end position="99"/>
    </location>
</feature>
<feature type="compositionally biased region" description="Polar residues" evidence="1">
    <location>
        <begin position="25"/>
        <end position="47"/>
    </location>
</feature>
<dbReference type="Proteomes" id="UP000261580">
    <property type="component" value="Unassembled WGS sequence"/>
</dbReference>